<comment type="caution">
    <text evidence="1">The sequence shown here is derived from an EMBL/GenBank/DDBJ whole genome shotgun (WGS) entry which is preliminary data.</text>
</comment>
<evidence type="ECO:0000313" key="2">
    <source>
        <dbReference type="Proteomes" id="UP000323393"/>
    </source>
</evidence>
<dbReference type="Proteomes" id="UP000323393">
    <property type="component" value="Unassembled WGS sequence"/>
</dbReference>
<accession>A0AA94WMG4</accession>
<gene>
    <name evidence="1" type="ORF">FZC74_20290</name>
</gene>
<evidence type="ECO:0000313" key="1">
    <source>
        <dbReference type="EMBL" id="TYS54450.1"/>
    </source>
</evidence>
<dbReference type="RefSeq" id="WP_148967118.1">
    <property type="nucleotide sequence ID" value="NZ_VTEU01000015.1"/>
</dbReference>
<proteinExistence type="predicted"/>
<protein>
    <submittedName>
        <fullName evidence="1">(2Fe-2S)-binding protein</fullName>
    </submittedName>
</protein>
<name>A0AA94WMG4_9BACI</name>
<reference evidence="1 2" key="1">
    <citation type="submission" date="2019-08" db="EMBL/GenBank/DDBJ databases">
        <title>Bacillus genomes from the desert of Cuatro Cienegas, Coahuila.</title>
        <authorList>
            <person name="Olmedo-Alvarez G."/>
        </authorList>
    </citation>
    <scope>NUCLEOTIDE SEQUENCE [LARGE SCALE GENOMIC DNA]</scope>
    <source>
        <strain evidence="1 2">CH88_3T</strain>
    </source>
</reference>
<dbReference type="AlphaFoldDB" id="A0AA94WMG4"/>
<sequence>MRTYSDTYLEENFYLRKTDHPNMFFTVNLYKLIHENKMKEFIDNFGPKIKACNSDVVATYFAKYLGWALSGYHYILSLGDTFEFSLKNTELQIFYDKKYDYYGLSFKIIDFTLMPTLTKKPIIEDFYLNFVTPLLQTFVTSSNVKIRDLWGQVAIGVYHGHDNNLELAQTDEEKESILNFFQFITKELKPGFFSAKRNPLDITFRMTESPTKPGELQRLKPTCCLYYQTEGATTMCFGCPRMNEEERDKRREEIRAKNAG</sequence>
<organism evidence="1 2">
    <name type="scientific">Sutcliffiella horikoshii</name>
    <dbReference type="NCBI Taxonomy" id="79883"/>
    <lineage>
        <taxon>Bacteria</taxon>
        <taxon>Bacillati</taxon>
        <taxon>Bacillota</taxon>
        <taxon>Bacilli</taxon>
        <taxon>Bacillales</taxon>
        <taxon>Bacillaceae</taxon>
        <taxon>Sutcliffiella</taxon>
    </lineage>
</organism>
<dbReference type="EMBL" id="VTEU01000015">
    <property type="protein sequence ID" value="TYS54450.1"/>
    <property type="molecule type" value="Genomic_DNA"/>
</dbReference>